<evidence type="ECO:0000259" key="4">
    <source>
        <dbReference type="Pfam" id="PF00535"/>
    </source>
</evidence>
<accession>A0A4P6HPT1</accession>
<keyword evidence="6" id="KW-1185">Reference proteome</keyword>
<dbReference type="InterPro" id="IPR001173">
    <property type="entry name" value="Glyco_trans_2-like"/>
</dbReference>
<proteinExistence type="inferred from homology"/>
<evidence type="ECO:0000256" key="3">
    <source>
        <dbReference type="ARBA" id="ARBA00022679"/>
    </source>
</evidence>
<dbReference type="Gene3D" id="3.90.550.10">
    <property type="entry name" value="Spore Coat Polysaccharide Biosynthesis Protein SpsA, Chain A"/>
    <property type="match status" value="1"/>
</dbReference>
<sequence length="337" mass="36887">MVSVVLPARNAAAVLPAALESLAAQTLDDVEVLVIDDGSDDGGATKNVATSMAGRDRRFRLISRPHEGIAAALNAGLAAARGRYVARLDADDVCLPERLALQARHLDAHPYLGLVSCRAAYGGDAEACRGYLAHIEWCNTVASPEAIRQAIFRESPLPHPTVMFRRELPARYGGYRQGDFPEDYELWLRWLEAGVVMDKLPETLVVWNDPPGRLSRTDPRYAPEAFFRIKAGYLARRLAKVNPFHPHIVVAGAGRVTRRRAELLCEHGIVIDAWLDIDPRKIGLLLGGRPVLHYNDAPGPQACFIVPYVASRGATDVILNRLGEFGFVPGRHCLPAA</sequence>
<comment type="similarity">
    <text evidence="1">Belongs to the glycosyltransferase 2 family.</text>
</comment>
<keyword evidence="3 5" id="KW-0808">Transferase</keyword>
<dbReference type="RefSeq" id="WP_129353290.1">
    <property type="nucleotide sequence ID" value="NZ_CP026538.1"/>
</dbReference>
<gene>
    <name evidence="5" type="ORF">C3Y92_13095</name>
</gene>
<dbReference type="InterPro" id="IPR029044">
    <property type="entry name" value="Nucleotide-diphossugar_trans"/>
</dbReference>
<dbReference type="GO" id="GO:0016757">
    <property type="term" value="F:glycosyltransferase activity"/>
    <property type="evidence" value="ECO:0007669"/>
    <property type="project" value="UniProtKB-KW"/>
</dbReference>
<dbReference type="PANTHER" id="PTHR43685">
    <property type="entry name" value="GLYCOSYLTRANSFERASE"/>
    <property type="match status" value="1"/>
</dbReference>
<name>A0A4P6HPT1_9BACT</name>
<protein>
    <submittedName>
        <fullName evidence="5">Glycosyl transferase family 2</fullName>
    </submittedName>
</protein>
<dbReference type="Proteomes" id="UP000293296">
    <property type="component" value="Chromosome"/>
</dbReference>
<dbReference type="PANTHER" id="PTHR43685:SF5">
    <property type="entry name" value="GLYCOSYLTRANSFERASE EPSE-RELATED"/>
    <property type="match status" value="1"/>
</dbReference>
<dbReference type="KEGG" id="dcb:C3Y92_13095"/>
<evidence type="ECO:0000313" key="6">
    <source>
        <dbReference type="Proteomes" id="UP000293296"/>
    </source>
</evidence>
<evidence type="ECO:0000313" key="5">
    <source>
        <dbReference type="EMBL" id="QAZ68110.1"/>
    </source>
</evidence>
<keyword evidence="2" id="KW-0328">Glycosyltransferase</keyword>
<dbReference type="EMBL" id="CP026538">
    <property type="protein sequence ID" value="QAZ68110.1"/>
    <property type="molecule type" value="Genomic_DNA"/>
</dbReference>
<dbReference type="InterPro" id="IPR050834">
    <property type="entry name" value="Glycosyltransf_2"/>
</dbReference>
<dbReference type="OrthoDB" id="5291101at2"/>
<dbReference type="Pfam" id="PF00535">
    <property type="entry name" value="Glycos_transf_2"/>
    <property type="match status" value="1"/>
</dbReference>
<dbReference type="SUPFAM" id="SSF53448">
    <property type="entry name" value="Nucleotide-diphospho-sugar transferases"/>
    <property type="match status" value="1"/>
</dbReference>
<dbReference type="AlphaFoldDB" id="A0A4P6HPT1"/>
<evidence type="ECO:0000256" key="1">
    <source>
        <dbReference type="ARBA" id="ARBA00006739"/>
    </source>
</evidence>
<organism evidence="5 6">
    <name type="scientific">Solidesulfovibrio carbinolicus</name>
    <dbReference type="NCBI Taxonomy" id="296842"/>
    <lineage>
        <taxon>Bacteria</taxon>
        <taxon>Pseudomonadati</taxon>
        <taxon>Thermodesulfobacteriota</taxon>
        <taxon>Desulfovibrionia</taxon>
        <taxon>Desulfovibrionales</taxon>
        <taxon>Desulfovibrionaceae</taxon>
        <taxon>Solidesulfovibrio</taxon>
    </lineage>
</organism>
<evidence type="ECO:0000256" key="2">
    <source>
        <dbReference type="ARBA" id="ARBA00022676"/>
    </source>
</evidence>
<reference evidence="5 6" key="1">
    <citation type="submission" date="2018-02" db="EMBL/GenBank/DDBJ databases">
        <title>Genome sequence of Desulfovibrio carbinolicus DSM 3852.</title>
        <authorList>
            <person name="Wilbanks E."/>
            <person name="Skennerton C.T."/>
            <person name="Orphan V.J."/>
        </authorList>
    </citation>
    <scope>NUCLEOTIDE SEQUENCE [LARGE SCALE GENOMIC DNA]</scope>
    <source>
        <strain evidence="5 6">DSM 3852</strain>
    </source>
</reference>
<feature type="domain" description="Glycosyltransferase 2-like" evidence="4">
    <location>
        <begin position="3"/>
        <end position="134"/>
    </location>
</feature>